<gene>
    <name evidence="1" type="ORF">AVEN_50102_1</name>
</gene>
<evidence type="ECO:0000313" key="1">
    <source>
        <dbReference type="EMBL" id="GBM43178.1"/>
    </source>
</evidence>
<proteinExistence type="predicted"/>
<sequence>MMKRSIDYRDLLKQCKAKEAGEFVKLFCQTPKDIKALIDFPDKKGKKYFVIPERAEKPIKVVIKGLPLDMDLDEIKAELTSKNFSVDKVNQLKKYKTMESLKIYQVHLLPTENIKGIYNLDLSCPRQ</sequence>
<evidence type="ECO:0000313" key="2">
    <source>
        <dbReference type="Proteomes" id="UP000499080"/>
    </source>
</evidence>
<accession>A0A4Y2FRQ8</accession>
<reference evidence="1 2" key="1">
    <citation type="journal article" date="2019" name="Sci. Rep.">
        <title>Orb-weaving spider Araneus ventricosus genome elucidates the spidroin gene catalogue.</title>
        <authorList>
            <person name="Kono N."/>
            <person name="Nakamura H."/>
            <person name="Ohtoshi R."/>
            <person name="Moran D.A.P."/>
            <person name="Shinohara A."/>
            <person name="Yoshida Y."/>
            <person name="Fujiwara M."/>
            <person name="Mori M."/>
            <person name="Tomita M."/>
            <person name="Arakawa K."/>
        </authorList>
    </citation>
    <scope>NUCLEOTIDE SEQUENCE [LARGE SCALE GENOMIC DNA]</scope>
</reference>
<name>A0A4Y2FRQ8_ARAVE</name>
<dbReference type="Proteomes" id="UP000499080">
    <property type="component" value="Unassembled WGS sequence"/>
</dbReference>
<evidence type="ECO:0008006" key="3">
    <source>
        <dbReference type="Google" id="ProtNLM"/>
    </source>
</evidence>
<comment type="caution">
    <text evidence="1">The sequence shown here is derived from an EMBL/GenBank/DDBJ whole genome shotgun (WGS) entry which is preliminary data.</text>
</comment>
<dbReference type="EMBL" id="BGPR01001021">
    <property type="protein sequence ID" value="GBM43178.1"/>
    <property type="molecule type" value="Genomic_DNA"/>
</dbReference>
<organism evidence="1 2">
    <name type="scientific">Araneus ventricosus</name>
    <name type="common">Orbweaver spider</name>
    <name type="synonym">Epeira ventricosa</name>
    <dbReference type="NCBI Taxonomy" id="182803"/>
    <lineage>
        <taxon>Eukaryota</taxon>
        <taxon>Metazoa</taxon>
        <taxon>Ecdysozoa</taxon>
        <taxon>Arthropoda</taxon>
        <taxon>Chelicerata</taxon>
        <taxon>Arachnida</taxon>
        <taxon>Araneae</taxon>
        <taxon>Araneomorphae</taxon>
        <taxon>Entelegynae</taxon>
        <taxon>Araneoidea</taxon>
        <taxon>Araneidae</taxon>
        <taxon>Araneus</taxon>
    </lineage>
</organism>
<dbReference type="AlphaFoldDB" id="A0A4Y2FRQ8"/>
<protein>
    <recommendedName>
        <fullName evidence="3">Pre-C2HC domain-containing protein</fullName>
    </recommendedName>
</protein>
<keyword evidence="2" id="KW-1185">Reference proteome</keyword>